<dbReference type="InterPro" id="IPR052155">
    <property type="entry name" value="Biofilm_reg_signaling"/>
</dbReference>
<dbReference type="InterPro" id="IPR000700">
    <property type="entry name" value="PAS-assoc_C"/>
</dbReference>
<dbReference type="CDD" id="cd01949">
    <property type="entry name" value="GGDEF"/>
    <property type="match status" value="1"/>
</dbReference>
<dbReference type="Pfam" id="PF13426">
    <property type="entry name" value="PAS_9"/>
    <property type="match status" value="1"/>
</dbReference>
<dbReference type="Pfam" id="PF00563">
    <property type="entry name" value="EAL"/>
    <property type="match status" value="1"/>
</dbReference>
<dbReference type="Gene3D" id="3.30.70.270">
    <property type="match status" value="1"/>
</dbReference>
<dbReference type="Proteomes" id="UP000678228">
    <property type="component" value="Unassembled WGS sequence"/>
</dbReference>
<keyword evidence="1" id="KW-0472">Membrane</keyword>
<dbReference type="InterPro" id="IPR000014">
    <property type="entry name" value="PAS"/>
</dbReference>
<dbReference type="PROSITE" id="PS50887">
    <property type="entry name" value="GGDEF"/>
    <property type="match status" value="1"/>
</dbReference>
<reference evidence="6" key="1">
    <citation type="submission" date="2021-03" db="EMBL/GenBank/DDBJ databases">
        <title>Bacillus suaedae sp. nov., isolated from Suaeda aralocaspica.</title>
        <authorList>
            <person name="Lei R.F.R."/>
        </authorList>
    </citation>
    <scope>NUCLEOTIDE SEQUENCE</scope>
    <source>
        <strain evidence="6">YZJH907-2</strain>
    </source>
</reference>
<dbReference type="SMART" id="SM00091">
    <property type="entry name" value="PAS"/>
    <property type="match status" value="1"/>
</dbReference>
<dbReference type="InterPro" id="IPR035965">
    <property type="entry name" value="PAS-like_dom_sf"/>
</dbReference>
<dbReference type="Gene3D" id="3.20.20.450">
    <property type="entry name" value="EAL domain"/>
    <property type="match status" value="1"/>
</dbReference>
<feature type="domain" description="PAS" evidence="2">
    <location>
        <begin position="327"/>
        <end position="397"/>
    </location>
</feature>
<dbReference type="NCBIfam" id="TIGR00229">
    <property type="entry name" value="sensory_box"/>
    <property type="match status" value="1"/>
</dbReference>
<evidence type="ECO:0000256" key="1">
    <source>
        <dbReference type="SAM" id="Phobius"/>
    </source>
</evidence>
<keyword evidence="1" id="KW-1133">Transmembrane helix</keyword>
<gene>
    <name evidence="6" type="ORF">J7W16_06555</name>
</gene>
<feature type="domain" description="GGDEF" evidence="5">
    <location>
        <begin position="482"/>
        <end position="613"/>
    </location>
</feature>
<feature type="transmembrane region" description="Helical" evidence="1">
    <location>
        <begin position="100"/>
        <end position="118"/>
    </location>
</feature>
<feature type="domain" description="PAC" evidence="3">
    <location>
        <begin position="399"/>
        <end position="450"/>
    </location>
</feature>
<organism evidence="6 7">
    <name type="scientific">Halalkalibacter suaedae</name>
    <dbReference type="NCBI Taxonomy" id="2822140"/>
    <lineage>
        <taxon>Bacteria</taxon>
        <taxon>Bacillati</taxon>
        <taxon>Bacillota</taxon>
        <taxon>Bacilli</taxon>
        <taxon>Bacillales</taxon>
        <taxon>Bacillaceae</taxon>
        <taxon>Halalkalibacter</taxon>
    </lineage>
</organism>
<evidence type="ECO:0000313" key="7">
    <source>
        <dbReference type="Proteomes" id="UP000678228"/>
    </source>
</evidence>
<feature type="transmembrane region" description="Helical" evidence="1">
    <location>
        <begin position="269"/>
        <end position="288"/>
    </location>
</feature>
<dbReference type="SUPFAM" id="SSF55785">
    <property type="entry name" value="PYP-like sensor domain (PAS domain)"/>
    <property type="match status" value="1"/>
</dbReference>
<dbReference type="PROSITE" id="PS50112">
    <property type="entry name" value="PAS"/>
    <property type="match status" value="1"/>
</dbReference>
<dbReference type="PROSITE" id="PS50113">
    <property type="entry name" value="PAC"/>
    <property type="match status" value="1"/>
</dbReference>
<dbReference type="PROSITE" id="PS50883">
    <property type="entry name" value="EAL"/>
    <property type="match status" value="1"/>
</dbReference>
<dbReference type="Gene3D" id="3.30.450.20">
    <property type="entry name" value="PAS domain"/>
    <property type="match status" value="1"/>
</dbReference>
<accession>A0A940WR42</accession>
<keyword evidence="7" id="KW-1185">Reference proteome</keyword>
<comment type="caution">
    <text evidence="6">The sequence shown here is derived from an EMBL/GenBank/DDBJ whole genome shotgun (WGS) entry which is preliminary data.</text>
</comment>
<evidence type="ECO:0000259" key="4">
    <source>
        <dbReference type="PROSITE" id="PS50883"/>
    </source>
</evidence>
<dbReference type="RefSeq" id="WP_210596468.1">
    <property type="nucleotide sequence ID" value="NZ_JAGKSQ010000002.1"/>
</dbReference>
<dbReference type="InterPro" id="IPR029787">
    <property type="entry name" value="Nucleotide_cyclase"/>
</dbReference>
<evidence type="ECO:0000259" key="5">
    <source>
        <dbReference type="PROSITE" id="PS50887"/>
    </source>
</evidence>
<dbReference type="InterPro" id="IPR001633">
    <property type="entry name" value="EAL_dom"/>
</dbReference>
<feature type="transmembrane region" description="Helical" evidence="1">
    <location>
        <begin position="165"/>
        <end position="188"/>
    </location>
</feature>
<dbReference type="NCBIfam" id="TIGR00254">
    <property type="entry name" value="GGDEF"/>
    <property type="match status" value="1"/>
</dbReference>
<dbReference type="SMART" id="SM00052">
    <property type="entry name" value="EAL"/>
    <property type="match status" value="1"/>
</dbReference>
<sequence>MEHEHHRKTLIFILLYIVIYYTLILFGTGNEPFYIISRNLMSTSAAFIAAIWLTRAFKTTVSIERIVWFWLSLGCWSYFAAELIWMYYESFLRTEVPFPGLTDLFYMLQILFYLIAFSRYQFIVKRFSRILHLIFEIVIVMIVIATFSYYFIIEHQMNNPELTGLFLFISIGYPVGDLFLIFAAVTLFCTVKESAVKRGFLIILIAVIIQTVADSSYMYLLLNNNYHTGSLIDPLFSLSLLLIGYSGIHANGSITNKKIDALFLKFDTLRILLPYVGSLGLVLYIILMDREHQILTIGGFLSILLIIVKQISVLYNNKQLLGHLNRSNERFQSLFDHHPDAVVSINLKGELTRVNNTAAKMANCSNEDLIGLQFDSFFEGEDLLKVRKHFHLSCQGDDQHFEVKIKKPNGKRRNLLLTNIPMYEDNQIVGIFGITKDVTDIKRNEKRINYLAYHDSLTGLANRAYFENSLDLMIAESKQDGIGFAVILIDFDRFKIINDTLGHDAGDQLLIAIAERFISLTEHKALVARQGGDEFSLLVKGTKSDVIELLDKIMTGLNKPHKIKGNIFITTASIGVSYSSNGIETAVDVLKKADIAMYASKKNGKNQYTFYEEGLAQESENQLWIENDLYHAINNKEFLLYYQPQIDSTNSRIYGVEALLRWNHPKYGILAPGQFITIAEETNMILPIGEWVLRQACLEGNKWHESGELLEIAVNISPKQFQSPHLIKMVANIIAETDFNPNYLVLEITEAVAMNNIDETVIKLKELKAMGIHISIDDFGTGHSSLSYLAQLPFDELKIPRELVNELGKETHNAIVSTIITLADNLKLKIIAEGVETNEQKSILQNMNCTNMQGYLFSKPVSREDIEHYFQQFSTN</sequence>
<evidence type="ECO:0000259" key="2">
    <source>
        <dbReference type="PROSITE" id="PS50112"/>
    </source>
</evidence>
<feature type="transmembrane region" description="Helical" evidence="1">
    <location>
        <begin position="33"/>
        <end position="54"/>
    </location>
</feature>
<dbReference type="AlphaFoldDB" id="A0A940WR42"/>
<dbReference type="SMART" id="SM00267">
    <property type="entry name" value="GGDEF"/>
    <property type="match status" value="1"/>
</dbReference>
<dbReference type="SUPFAM" id="SSF55073">
    <property type="entry name" value="Nucleotide cyclase"/>
    <property type="match status" value="1"/>
</dbReference>
<dbReference type="CDD" id="cd00130">
    <property type="entry name" value="PAS"/>
    <property type="match status" value="1"/>
</dbReference>
<feature type="transmembrane region" description="Helical" evidence="1">
    <location>
        <begin position="200"/>
        <end position="220"/>
    </location>
</feature>
<proteinExistence type="predicted"/>
<protein>
    <submittedName>
        <fullName evidence="6">EAL domain-containing protein</fullName>
    </submittedName>
</protein>
<dbReference type="SUPFAM" id="SSF141868">
    <property type="entry name" value="EAL domain-like"/>
    <property type="match status" value="1"/>
</dbReference>
<dbReference type="InterPro" id="IPR035919">
    <property type="entry name" value="EAL_sf"/>
</dbReference>
<dbReference type="InterPro" id="IPR043128">
    <property type="entry name" value="Rev_trsase/Diguanyl_cyclase"/>
</dbReference>
<dbReference type="Pfam" id="PF00990">
    <property type="entry name" value="GGDEF"/>
    <property type="match status" value="1"/>
</dbReference>
<feature type="domain" description="EAL" evidence="4">
    <location>
        <begin position="622"/>
        <end position="874"/>
    </location>
</feature>
<evidence type="ECO:0000259" key="3">
    <source>
        <dbReference type="PROSITE" id="PS50113"/>
    </source>
</evidence>
<feature type="transmembrane region" description="Helical" evidence="1">
    <location>
        <begin position="66"/>
        <end position="88"/>
    </location>
</feature>
<dbReference type="EMBL" id="JAGKSQ010000002">
    <property type="protein sequence ID" value="MBP3950791.1"/>
    <property type="molecule type" value="Genomic_DNA"/>
</dbReference>
<dbReference type="CDD" id="cd01948">
    <property type="entry name" value="EAL"/>
    <property type="match status" value="1"/>
</dbReference>
<keyword evidence="1" id="KW-0812">Transmembrane</keyword>
<feature type="transmembrane region" description="Helical" evidence="1">
    <location>
        <begin position="9"/>
        <end position="27"/>
    </location>
</feature>
<feature type="transmembrane region" description="Helical" evidence="1">
    <location>
        <begin position="294"/>
        <end position="316"/>
    </location>
</feature>
<name>A0A940WR42_9BACI</name>
<dbReference type="InterPro" id="IPR000160">
    <property type="entry name" value="GGDEF_dom"/>
</dbReference>
<feature type="transmembrane region" description="Helical" evidence="1">
    <location>
        <begin position="130"/>
        <end position="153"/>
    </location>
</feature>
<evidence type="ECO:0000313" key="6">
    <source>
        <dbReference type="EMBL" id="MBP3950791.1"/>
    </source>
</evidence>
<dbReference type="PANTHER" id="PTHR44757:SF2">
    <property type="entry name" value="BIOFILM ARCHITECTURE MAINTENANCE PROTEIN MBAA"/>
    <property type="match status" value="1"/>
</dbReference>
<dbReference type="PANTHER" id="PTHR44757">
    <property type="entry name" value="DIGUANYLATE CYCLASE DGCP"/>
    <property type="match status" value="1"/>
</dbReference>